<dbReference type="EMBL" id="CM045759">
    <property type="protein sequence ID" value="KAI8019126.1"/>
    <property type="molecule type" value="Genomic_DNA"/>
</dbReference>
<reference evidence="1 2" key="1">
    <citation type="journal article" date="2022" name="Plant J.">
        <title>Chromosome-level genome of Camellia lanceoleosa provides a valuable resource for understanding genome evolution and self-incompatibility.</title>
        <authorList>
            <person name="Gong W."/>
            <person name="Xiao S."/>
            <person name="Wang L."/>
            <person name="Liao Z."/>
            <person name="Chang Y."/>
            <person name="Mo W."/>
            <person name="Hu G."/>
            <person name="Li W."/>
            <person name="Zhao G."/>
            <person name="Zhu H."/>
            <person name="Hu X."/>
            <person name="Ji K."/>
            <person name="Xiang X."/>
            <person name="Song Q."/>
            <person name="Yuan D."/>
            <person name="Jin S."/>
            <person name="Zhang L."/>
        </authorList>
    </citation>
    <scope>NUCLEOTIDE SEQUENCE [LARGE SCALE GENOMIC DNA]</scope>
    <source>
        <strain evidence="1">SQ_2022a</strain>
    </source>
</reference>
<keyword evidence="1" id="KW-0378">Hydrolase</keyword>
<comment type="caution">
    <text evidence="1">The sequence shown here is derived from an EMBL/GenBank/DDBJ whole genome shotgun (WGS) entry which is preliminary data.</text>
</comment>
<name>A0ACC0I0X4_9ERIC</name>
<keyword evidence="2" id="KW-1185">Reference proteome</keyword>
<protein>
    <submittedName>
        <fullName evidence="1">Ubiquitin carboxyl-terminal hydrolase 23</fullName>
    </submittedName>
</protein>
<organism evidence="1 2">
    <name type="scientific">Camellia lanceoleosa</name>
    <dbReference type="NCBI Taxonomy" id="1840588"/>
    <lineage>
        <taxon>Eukaryota</taxon>
        <taxon>Viridiplantae</taxon>
        <taxon>Streptophyta</taxon>
        <taxon>Embryophyta</taxon>
        <taxon>Tracheophyta</taxon>
        <taxon>Spermatophyta</taxon>
        <taxon>Magnoliopsida</taxon>
        <taxon>eudicotyledons</taxon>
        <taxon>Gunneridae</taxon>
        <taxon>Pentapetalae</taxon>
        <taxon>asterids</taxon>
        <taxon>Ericales</taxon>
        <taxon>Theaceae</taxon>
        <taxon>Camellia</taxon>
    </lineage>
</organism>
<evidence type="ECO:0000313" key="2">
    <source>
        <dbReference type="Proteomes" id="UP001060215"/>
    </source>
</evidence>
<accession>A0ACC0I0X4</accession>
<evidence type="ECO:0000313" key="1">
    <source>
        <dbReference type="EMBL" id="KAI8019126.1"/>
    </source>
</evidence>
<sequence>MAETLITPNSHPDESSDPPALPSIESVFSRKVDFHPAKKPFSGFSNGSGGFRLETLNPTTISDPRRLGASGQGSGQSGLVGKKPDGAEFLDVGLDPELSFGITFRRIPHIYKVGSIKILKHVSRAPTINWEKLSTKGSRLKLAVNTEVNHLVLTKKAWFTRSLVVTSIAR</sequence>
<gene>
    <name evidence="1" type="ORF">LOK49_LG04G00766</name>
</gene>
<proteinExistence type="predicted"/>
<dbReference type="Proteomes" id="UP001060215">
    <property type="component" value="Chromosome 2"/>
</dbReference>